<evidence type="ECO:0000256" key="4">
    <source>
        <dbReference type="ARBA" id="ARBA00022679"/>
    </source>
</evidence>
<feature type="binding site" evidence="8 9">
    <location>
        <position position="32"/>
    </location>
    <ligand>
        <name>S-adenosyl-L-methionine</name>
        <dbReference type="ChEBI" id="CHEBI:59789"/>
    </ligand>
</feature>
<comment type="subcellular location">
    <subcellularLocation>
        <location evidence="8">Cytoplasm</location>
    </subcellularLocation>
</comment>
<dbReference type="PROSITE" id="PS51689">
    <property type="entry name" value="SAM_RNA_A_N6_MT"/>
    <property type="match status" value="1"/>
</dbReference>
<feature type="domain" description="Ribosomal RNA adenine methylase transferase N-terminal" evidence="10">
    <location>
        <begin position="37"/>
        <end position="213"/>
    </location>
</feature>
<feature type="binding site" evidence="8 9">
    <location>
        <position position="57"/>
    </location>
    <ligand>
        <name>S-adenosyl-L-methionine</name>
        <dbReference type="ChEBI" id="CHEBI:59789"/>
    </ligand>
</feature>
<feature type="binding site" evidence="8 9">
    <location>
        <position position="78"/>
    </location>
    <ligand>
        <name>S-adenosyl-L-methionine</name>
        <dbReference type="ChEBI" id="CHEBI:59789"/>
    </ligand>
</feature>
<keyword evidence="5 8" id="KW-0949">S-adenosyl-L-methionine</keyword>
<keyword evidence="4 8" id="KW-0808">Transferase</keyword>
<keyword evidence="12" id="KW-1185">Reference proteome</keyword>
<dbReference type="GO" id="GO:0052908">
    <property type="term" value="F:16S rRNA (adenine(1518)-N(6)/adenine(1519)-N(6))-dimethyltransferase activity"/>
    <property type="evidence" value="ECO:0007669"/>
    <property type="project" value="UniProtKB-EC"/>
</dbReference>
<evidence type="ECO:0000256" key="1">
    <source>
        <dbReference type="ARBA" id="ARBA00022490"/>
    </source>
</evidence>
<name>A0ABU8SFF8_9LACO</name>
<evidence type="ECO:0000256" key="5">
    <source>
        <dbReference type="ARBA" id="ARBA00022691"/>
    </source>
</evidence>
<organism evidence="11 12">
    <name type="scientific">Holzapfeliella saturejae</name>
    <dbReference type="NCBI Taxonomy" id="3082953"/>
    <lineage>
        <taxon>Bacteria</taxon>
        <taxon>Bacillati</taxon>
        <taxon>Bacillota</taxon>
        <taxon>Bacilli</taxon>
        <taxon>Lactobacillales</taxon>
        <taxon>Lactobacillaceae</taxon>
        <taxon>Holzapfeliella</taxon>
    </lineage>
</organism>
<reference evidence="11 12" key="1">
    <citation type="submission" date="2023-10" db="EMBL/GenBank/DDBJ databases">
        <title>Holzapfeliella saturejae sp. nov. isolated from Satureja montana flowers.</title>
        <authorList>
            <person name="Alcantara C."/>
            <person name="Zuniga M."/>
            <person name="Landete J.M."/>
            <person name="Monedero V."/>
        </authorList>
    </citation>
    <scope>NUCLEOTIDE SEQUENCE [LARGE SCALE GENOMIC DNA]</scope>
    <source>
        <strain evidence="11 12">He02</strain>
    </source>
</reference>
<keyword evidence="2 8" id="KW-0698">rRNA processing</keyword>
<dbReference type="InterPro" id="IPR001737">
    <property type="entry name" value="KsgA/Erm"/>
</dbReference>
<sequence length="289" mass="32335">MKSLPIGDPIKTSQIIHDYGLRAKKSLGQNFLTDLNVLENIVESAEITPEDQVLEVGPGIGSITQQLAETGCKVVSFEIDQRFIAVLDDVLSEYDNVVIINQDVLKVDLEKELSAYFDLTKPVKIVANLPYYITTPIMFKLLDSPLDLTSMTVLMQKEVADRIVADNGSKNWGPLSIAVQMVGDPEISFTVPPKSFNPAPKVTSAILNLRLTGDKYQDVNFDHQLFDQVVNACFKQRRKTIYNNLKQAFGSKGKSPEDIKEILNNANIPEKYRAEQLTINDFIRLTNCL</sequence>
<comment type="function">
    <text evidence="8">Specifically dimethylates two adjacent adenosines (A1518 and A1519) in the loop of a conserved hairpin near the 3'-end of 16S rRNA in the 30S particle. May play a critical role in biogenesis of 30S subunits.</text>
</comment>
<dbReference type="InterPro" id="IPR011530">
    <property type="entry name" value="rRNA_adenine_dimethylase"/>
</dbReference>
<accession>A0ABU8SFF8</accession>
<dbReference type="HAMAP" id="MF_00607">
    <property type="entry name" value="16SrRNA_methyltr_A"/>
    <property type="match status" value="1"/>
</dbReference>
<dbReference type="EC" id="2.1.1.182" evidence="8"/>
<evidence type="ECO:0000313" key="12">
    <source>
        <dbReference type="Proteomes" id="UP001377804"/>
    </source>
</evidence>
<evidence type="ECO:0000256" key="2">
    <source>
        <dbReference type="ARBA" id="ARBA00022552"/>
    </source>
</evidence>
<comment type="catalytic activity">
    <reaction evidence="8">
        <text>adenosine(1518)/adenosine(1519) in 16S rRNA + 4 S-adenosyl-L-methionine = N(6)-dimethyladenosine(1518)/N(6)-dimethyladenosine(1519) in 16S rRNA + 4 S-adenosyl-L-homocysteine + 4 H(+)</text>
        <dbReference type="Rhea" id="RHEA:19609"/>
        <dbReference type="Rhea" id="RHEA-COMP:10232"/>
        <dbReference type="Rhea" id="RHEA-COMP:10233"/>
        <dbReference type="ChEBI" id="CHEBI:15378"/>
        <dbReference type="ChEBI" id="CHEBI:57856"/>
        <dbReference type="ChEBI" id="CHEBI:59789"/>
        <dbReference type="ChEBI" id="CHEBI:74411"/>
        <dbReference type="ChEBI" id="CHEBI:74493"/>
        <dbReference type="EC" id="2.1.1.182"/>
    </reaction>
</comment>
<dbReference type="InterPro" id="IPR029063">
    <property type="entry name" value="SAM-dependent_MTases_sf"/>
</dbReference>
<dbReference type="InterPro" id="IPR020598">
    <property type="entry name" value="rRNA_Ade_methylase_Trfase_N"/>
</dbReference>
<dbReference type="PANTHER" id="PTHR11727:SF7">
    <property type="entry name" value="DIMETHYLADENOSINE TRANSFERASE-RELATED"/>
    <property type="match status" value="1"/>
</dbReference>
<evidence type="ECO:0000259" key="10">
    <source>
        <dbReference type="SMART" id="SM00650"/>
    </source>
</evidence>
<feature type="binding site" evidence="8 9">
    <location>
        <position position="30"/>
    </location>
    <ligand>
        <name>S-adenosyl-L-methionine</name>
        <dbReference type="ChEBI" id="CHEBI:59789"/>
    </ligand>
</feature>
<dbReference type="Pfam" id="PF00398">
    <property type="entry name" value="RrnaAD"/>
    <property type="match status" value="1"/>
</dbReference>
<evidence type="ECO:0000256" key="3">
    <source>
        <dbReference type="ARBA" id="ARBA00022603"/>
    </source>
</evidence>
<comment type="similarity">
    <text evidence="8">Belongs to the class I-like SAM-binding methyltransferase superfamily. rRNA adenine N(6)-methyltransferase family. RsmA subfamily.</text>
</comment>
<dbReference type="RefSeq" id="WP_339968859.1">
    <property type="nucleotide sequence ID" value="NZ_JAWMWG010000001.1"/>
</dbReference>
<keyword evidence="1 8" id="KW-0963">Cytoplasm</keyword>
<comment type="caution">
    <text evidence="11">The sequence shown here is derived from an EMBL/GenBank/DDBJ whole genome shotgun (WGS) entry which is preliminary data.</text>
</comment>
<dbReference type="Proteomes" id="UP001377804">
    <property type="component" value="Unassembled WGS sequence"/>
</dbReference>
<dbReference type="InterPro" id="IPR023165">
    <property type="entry name" value="rRNA_Ade_diMease-like_C"/>
</dbReference>
<gene>
    <name evidence="8 11" type="primary">rsmA</name>
    <name evidence="8" type="synonym">ksgA</name>
    <name evidence="11" type="ORF">R4Y45_02255</name>
</gene>
<dbReference type="InterPro" id="IPR020596">
    <property type="entry name" value="rRNA_Ade_Mease_Trfase_CS"/>
</dbReference>
<proteinExistence type="inferred from homology"/>
<dbReference type="PANTHER" id="PTHR11727">
    <property type="entry name" value="DIMETHYLADENOSINE TRANSFERASE"/>
    <property type="match status" value="1"/>
</dbReference>
<dbReference type="PROSITE" id="PS01131">
    <property type="entry name" value="RRNA_A_DIMETH"/>
    <property type="match status" value="1"/>
</dbReference>
<evidence type="ECO:0000313" key="11">
    <source>
        <dbReference type="EMBL" id="MEJ6348049.1"/>
    </source>
</evidence>
<evidence type="ECO:0000256" key="8">
    <source>
        <dbReference type="HAMAP-Rule" id="MF_00607"/>
    </source>
</evidence>
<evidence type="ECO:0000256" key="6">
    <source>
        <dbReference type="ARBA" id="ARBA00022884"/>
    </source>
</evidence>
<feature type="binding site" evidence="8 9">
    <location>
        <position position="103"/>
    </location>
    <ligand>
        <name>S-adenosyl-L-methionine</name>
        <dbReference type="ChEBI" id="CHEBI:59789"/>
    </ligand>
</feature>
<dbReference type="SMART" id="SM00650">
    <property type="entry name" value="rADc"/>
    <property type="match status" value="1"/>
</dbReference>
<dbReference type="CDD" id="cd02440">
    <property type="entry name" value="AdoMet_MTases"/>
    <property type="match status" value="1"/>
</dbReference>
<evidence type="ECO:0000256" key="9">
    <source>
        <dbReference type="PROSITE-ProRule" id="PRU01026"/>
    </source>
</evidence>
<dbReference type="SUPFAM" id="SSF53335">
    <property type="entry name" value="S-adenosyl-L-methionine-dependent methyltransferases"/>
    <property type="match status" value="1"/>
</dbReference>
<feature type="binding site" evidence="8 9">
    <location>
        <position position="128"/>
    </location>
    <ligand>
        <name>S-adenosyl-L-methionine</name>
        <dbReference type="ChEBI" id="CHEBI:59789"/>
    </ligand>
</feature>
<dbReference type="EMBL" id="JAWMWG010000001">
    <property type="protein sequence ID" value="MEJ6348049.1"/>
    <property type="molecule type" value="Genomic_DNA"/>
</dbReference>
<dbReference type="Gene3D" id="1.10.8.100">
    <property type="entry name" value="Ribosomal RNA adenine dimethylase-like, domain 2"/>
    <property type="match status" value="1"/>
</dbReference>
<keyword evidence="3 8" id="KW-0489">Methyltransferase</keyword>
<dbReference type="Gene3D" id="3.40.50.150">
    <property type="entry name" value="Vaccinia Virus protein VP39"/>
    <property type="match status" value="1"/>
</dbReference>
<comment type="catalytic activity">
    <reaction evidence="7">
        <text>adenosine(2085) in 23S rRNA + 2 S-adenosyl-L-methionine = N(6)-dimethyladenosine(2085) in 23S rRNA + 2 S-adenosyl-L-homocysteine + 2 H(+)</text>
        <dbReference type="Rhea" id="RHEA:42784"/>
        <dbReference type="Rhea" id="RHEA-COMP:10237"/>
        <dbReference type="Rhea" id="RHEA-COMP:10238"/>
        <dbReference type="ChEBI" id="CHEBI:15378"/>
        <dbReference type="ChEBI" id="CHEBI:57856"/>
        <dbReference type="ChEBI" id="CHEBI:59789"/>
        <dbReference type="ChEBI" id="CHEBI:74411"/>
        <dbReference type="ChEBI" id="CHEBI:74493"/>
        <dbReference type="EC" id="2.1.1.184"/>
    </reaction>
</comment>
<evidence type="ECO:0000256" key="7">
    <source>
        <dbReference type="ARBA" id="ARBA00049167"/>
    </source>
</evidence>
<protein>
    <recommendedName>
        <fullName evidence="8">Ribosomal RNA small subunit methyltransferase A</fullName>
        <ecNumber evidence="8">2.1.1.182</ecNumber>
    </recommendedName>
    <alternativeName>
        <fullName evidence="8">16S rRNA (adenine(1518)-N(6)/adenine(1519)-N(6))-dimethyltransferase</fullName>
    </alternativeName>
    <alternativeName>
        <fullName evidence="8">16S rRNA dimethyladenosine transferase</fullName>
    </alternativeName>
    <alternativeName>
        <fullName evidence="8">16S rRNA dimethylase</fullName>
    </alternativeName>
    <alternativeName>
        <fullName evidence="8">S-adenosylmethionine-6-N', N'-adenosyl(rRNA) dimethyltransferase</fullName>
    </alternativeName>
</protein>
<dbReference type="NCBIfam" id="TIGR00755">
    <property type="entry name" value="ksgA"/>
    <property type="match status" value="1"/>
</dbReference>
<keyword evidence="6 8" id="KW-0694">RNA-binding</keyword>